<dbReference type="InterPro" id="IPR006186">
    <property type="entry name" value="Ser/Thr-sp_prot-phosphatase"/>
</dbReference>
<keyword evidence="2 4" id="KW-0378">Hydrolase</keyword>
<dbReference type="InterPro" id="IPR029052">
    <property type="entry name" value="Metallo-depent_PP-like"/>
</dbReference>
<comment type="similarity">
    <text evidence="4">Belongs to the PPP phosphatase family.</text>
</comment>
<evidence type="ECO:0000256" key="1">
    <source>
        <dbReference type="ARBA" id="ARBA00022723"/>
    </source>
</evidence>
<dbReference type="Pfam" id="PF00149">
    <property type="entry name" value="Metallophos"/>
    <property type="match status" value="1"/>
</dbReference>
<comment type="caution">
    <text evidence="6">The sequence shown here is derived from an EMBL/GenBank/DDBJ whole genome shotgun (WGS) entry which is preliminary data.</text>
</comment>
<dbReference type="EC" id="3.1.3.16" evidence="4"/>
<name>A0A7J8W1U6_9ROSI</name>
<keyword evidence="7" id="KW-1185">Reference proteome</keyword>
<protein>
    <recommendedName>
        <fullName evidence="4">Serine/threonine-protein phosphatase</fullName>
        <ecNumber evidence="4">3.1.3.16</ecNumber>
    </recommendedName>
</protein>
<dbReference type="InterPro" id="IPR004843">
    <property type="entry name" value="Calcineurin-like_PHP"/>
</dbReference>
<sequence length="138" mass="16103">IKLLCDKAKEILRDESNVQPVKSPVTICGDIHGQFHDLAELFRIGGKCPDTNYLFMGDYVDRGYYSVETVTLLVAIKARYPQRITILRGNHESRQIHYIFYFDCRYGTANVWKTFTDLFDYFPLTALVSIFIMGKLYW</sequence>
<keyword evidence="3" id="KW-0464">Manganese</keyword>
<dbReference type="Proteomes" id="UP000593573">
    <property type="component" value="Unassembled WGS sequence"/>
</dbReference>
<dbReference type="PANTHER" id="PTHR45619">
    <property type="entry name" value="SERINE/THREONINE-PROTEIN PHOSPHATASE PP2A-RELATED"/>
    <property type="match status" value="1"/>
</dbReference>
<dbReference type="GO" id="GO:0004722">
    <property type="term" value="F:protein serine/threonine phosphatase activity"/>
    <property type="evidence" value="ECO:0007669"/>
    <property type="project" value="UniProtKB-EC"/>
</dbReference>
<organism evidence="6 7">
    <name type="scientific">Gossypium klotzschianum</name>
    <dbReference type="NCBI Taxonomy" id="34286"/>
    <lineage>
        <taxon>Eukaryota</taxon>
        <taxon>Viridiplantae</taxon>
        <taxon>Streptophyta</taxon>
        <taxon>Embryophyta</taxon>
        <taxon>Tracheophyta</taxon>
        <taxon>Spermatophyta</taxon>
        <taxon>Magnoliopsida</taxon>
        <taxon>eudicotyledons</taxon>
        <taxon>Gunneridae</taxon>
        <taxon>Pentapetalae</taxon>
        <taxon>rosids</taxon>
        <taxon>malvids</taxon>
        <taxon>Malvales</taxon>
        <taxon>Malvaceae</taxon>
        <taxon>Malvoideae</taxon>
        <taxon>Gossypium</taxon>
    </lineage>
</organism>
<dbReference type="GO" id="GO:0046872">
    <property type="term" value="F:metal ion binding"/>
    <property type="evidence" value="ECO:0007669"/>
    <property type="project" value="UniProtKB-KW"/>
</dbReference>
<comment type="catalytic activity">
    <reaction evidence="4">
        <text>O-phospho-L-threonyl-[protein] + H2O = L-threonyl-[protein] + phosphate</text>
        <dbReference type="Rhea" id="RHEA:47004"/>
        <dbReference type="Rhea" id="RHEA-COMP:11060"/>
        <dbReference type="Rhea" id="RHEA-COMP:11605"/>
        <dbReference type="ChEBI" id="CHEBI:15377"/>
        <dbReference type="ChEBI" id="CHEBI:30013"/>
        <dbReference type="ChEBI" id="CHEBI:43474"/>
        <dbReference type="ChEBI" id="CHEBI:61977"/>
        <dbReference type="EC" id="3.1.3.16"/>
    </reaction>
</comment>
<evidence type="ECO:0000259" key="5">
    <source>
        <dbReference type="PROSITE" id="PS00125"/>
    </source>
</evidence>
<dbReference type="PROSITE" id="PS00125">
    <property type="entry name" value="SER_THR_PHOSPHATASE"/>
    <property type="match status" value="1"/>
</dbReference>
<accession>A0A7J8W1U6</accession>
<dbReference type="AlphaFoldDB" id="A0A7J8W1U6"/>
<feature type="domain" description="Serine/threonine specific protein phosphatases" evidence="5">
    <location>
        <begin position="87"/>
        <end position="92"/>
    </location>
</feature>
<feature type="non-terminal residue" evidence="6">
    <location>
        <position position="138"/>
    </location>
</feature>
<evidence type="ECO:0000313" key="7">
    <source>
        <dbReference type="Proteomes" id="UP000593573"/>
    </source>
</evidence>
<dbReference type="OrthoDB" id="1930084at2759"/>
<dbReference type="Gene3D" id="3.60.21.10">
    <property type="match status" value="1"/>
</dbReference>
<gene>
    <name evidence="6" type="ORF">Goklo_001895</name>
</gene>
<dbReference type="PRINTS" id="PR00114">
    <property type="entry name" value="STPHPHTASE"/>
</dbReference>
<evidence type="ECO:0000313" key="6">
    <source>
        <dbReference type="EMBL" id="MBA0669041.1"/>
    </source>
</evidence>
<dbReference type="SMART" id="SM00156">
    <property type="entry name" value="PP2Ac"/>
    <property type="match status" value="1"/>
</dbReference>
<evidence type="ECO:0000256" key="2">
    <source>
        <dbReference type="ARBA" id="ARBA00022801"/>
    </source>
</evidence>
<dbReference type="EMBL" id="JABFAB010000013">
    <property type="protein sequence ID" value="MBA0669041.1"/>
    <property type="molecule type" value="Genomic_DNA"/>
</dbReference>
<keyword evidence="1" id="KW-0479">Metal-binding</keyword>
<evidence type="ECO:0000256" key="4">
    <source>
        <dbReference type="RuleBase" id="RU004273"/>
    </source>
</evidence>
<reference evidence="6 7" key="1">
    <citation type="journal article" date="2019" name="Genome Biol. Evol.">
        <title>Insights into the evolution of the New World diploid cottons (Gossypium, subgenus Houzingenia) based on genome sequencing.</title>
        <authorList>
            <person name="Grover C.E."/>
            <person name="Arick M.A. 2nd"/>
            <person name="Thrash A."/>
            <person name="Conover J.L."/>
            <person name="Sanders W.S."/>
            <person name="Peterson D.G."/>
            <person name="Frelichowski J.E."/>
            <person name="Scheffler J.A."/>
            <person name="Scheffler B.E."/>
            <person name="Wendel J.F."/>
        </authorList>
    </citation>
    <scope>NUCLEOTIDE SEQUENCE [LARGE SCALE GENOMIC DNA]</scope>
    <source>
        <strain evidence="6">57</strain>
        <tissue evidence="6">Leaf</tissue>
    </source>
</reference>
<dbReference type="InterPro" id="IPR047129">
    <property type="entry name" value="PPA2-like"/>
</dbReference>
<proteinExistence type="inferred from homology"/>
<evidence type="ECO:0000256" key="3">
    <source>
        <dbReference type="ARBA" id="ARBA00023211"/>
    </source>
</evidence>
<dbReference type="SUPFAM" id="SSF56300">
    <property type="entry name" value="Metallo-dependent phosphatases"/>
    <property type="match status" value="1"/>
</dbReference>